<dbReference type="Proteomes" id="UP001155840">
    <property type="component" value="Unassembled WGS sequence"/>
</dbReference>
<accession>A0AA44CD78</accession>
<name>A0AA44CD78_9HYPH</name>
<evidence type="ECO:0000313" key="3">
    <source>
        <dbReference type="Proteomes" id="UP001155840"/>
    </source>
</evidence>
<keyword evidence="1" id="KW-0175">Coiled coil</keyword>
<feature type="coiled-coil region" evidence="1">
    <location>
        <begin position="95"/>
        <end position="137"/>
    </location>
</feature>
<organism evidence="2 3">
    <name type="scientific">Ferranicluibacter rubi</name>
    <dbReference type="NCBI Taxonomy" id="2715133"/>
    <lineage>
        <taxon>Bacteria</taxon>
        <taxon>Pseudomonadati</taxon>
        <taxon>Pseudomonadota</taxon>
        <taxon>Alphaproteobacteria</taxon>
        <taxon>Hyphomicrobiales</taxon>
        <taxon>Rhizobiaceae</taxon>
        <taxon>Ferranicluibacter</taxon>
    </lineage>
</organism>
<protein>
    <submittedName>
        <fullName evidence="2">Uncharacterized protein</fullName>
    </submittedName>
</protein>
<dbReference type="AlphaFoldDB" id="A0AA44CD78"/>
<evidence type="ECO:0000256" key="1">
    <source>
        <dbReference type="SAM" id="Coils"/>
    </source>
</evidence>
<proteinExistence type="predicted"/>
<sequence length="259" mass="28336">MENAINNTAKIDLVALAAEVIAKLTAVHDGLADLEKVSLEIAEATDTAYHNHERGTDRPFCMVSGDFWLAKAILDGVQGVREKIVHPRFRSSGAIEAITQKIADREEQYARAEEDRIREAEMAARQAVAMAREANAEAAEKAERIVSDFLKISGTTKMVGKGRFKRGVATVVFLFNGNVYEVESDFDKATLEFSGVDHRNGRQGYLVIDRRELKAVPLFKPEMTAEEIGKTAHALDCIRAALREVAGPVAAPAVEEVAA</sequence>
<reference evidence="2" key="1">
    <citation type="submission" date="2020-03" db="EMBL/GenBank/DDBJ databases">
        <title>Ferranicluibacter endophyticum gen. nov., sp. nov., a new genus isolated from Rubus ulmifolius Schott. stem.</title>
        <authorList>
            <person name="Roca-Couso R."/>
            <person name="Flores-Felix J.D."/>
            <person name="Igual J.M."/>
            <person name="Rivas R."/>
        </authorList>
    </citation>
    <scope>NUCLEOTIDE SEQUENCE</scope>
    <source>
        <strain evidence="2">CRRU44</strain>
    </source>
</reference>
<keyword evidence="3" id="KW-1185">Reference proteome</keyword>
<gene>
    <name evidence="2" type="ORF">G8E10_24930</name>
</gene>
<comment type="caution">
    <text evidence="2">The sequence shown here is derived from an EMBL/GenBank/DDBJ whole genome shotgun (WGS) entry which is preliminary data.</text>
</comment>
<evidence type="ECO:0000313" key="2">
    <source>
        <dbReference type="EMBL" id="NHT78948.1"/>
    </source>
</evidence>
<dbReference type="EMBL" id="JAANCM010000023">
    <property type="protein sequence ID" value="NHT78948.1"/>
    <property type="molecule type" value="Genomic_DNA"/>
</dbReference>
<dbReference type="RefSeq" id="WP_167131105.1">
    <property type="nucleotide sequence ID" value="NZ_JAANCM010000023.1"/>
</dbReference>